<dbReference type="GO" id="GO:0008270">
    <property type="term" value="F:zinc ion binding"/>
    <property type="evidence" value="ECO:0007669"/>
    <property type="project" value="UniProtKB-KW"/>
</dbReference>
<dbReference type="PANTHER" id="PTHR23041:SF78">
    <property type="entry name" value="E3 UBIQUITIN-PROTEIN LIGASE RNF4"/>
    <property type="match status" value="1"/>
</dbReference>
<dbReference type="SUPFAM" id="SSF57850">
    <property type="entry name" value="RING/U-box"/>
    <property type="match status" value="1"/>
</dbReference>
<dbReference type="OrthoDB" id="6105938at2759"/>
<evidence type="ECO:0000256" key="1">
    <source>
        <dbReference type="ARBA" id="ARBA00022723"/>
    </source>
</evidence>
<dbReference type="InterPro" id="IPR017907">
    <property type="entry name" value="Znf_RING_CS"/>
</dbReference>
<dbReference type="STRING" id="6334.A0A0V1BDX6"/>
<dbReference type="Pfam" id="PF13923">
    <property type="entry name" value="zf-C3HC4_2"/>
    <property type="match status" value="1"/>
</dbReference>
<dbReference type="SMART" id="SM00184">
    <property type="entry name" value="RING"/>
    <property type="match status" value="1"/>
</dbReference>
<accession>A0A0V1BDX6</accession>
<comment type="caution">
    <text evidence="7">The sequence shown here is derived from an EMBL/GenBank/DDBJ whole genome shotgun (WGS) entry which is preliminary data.</text>
</comment>
<dbReference type="InParanoid" id="A0A0V1BDX6"/>
<keyword evidence="2 4" id="KW-0863">Zinc-finger</keyword>
<dbReference type="Proteomes" id="UP000054776">
    <property type="component" value="Unassembled WGS sequence"/>
</dbReference>
<evidence type="ECO:0000313" key="8">
    <source>
        <dbReference type="Proteomes" id="UP000054776"/>
    </source>
</evidence>
<feature type="domain" description="RING-type" evidence="6">
    <location>
        <begin position="33"/>
        <end position="79"/>
    </location>
</feature>
<evidence type="ECO:0000256" key="2">
    <source>
        <dbReference type="ARBA" id="ARBA00022771"/>
    </source>
</evidence>
<dbReference type="Gene3D" id="3.30.40.10">
    <property type="entry name" value="Zinc/RING finger domain, C3HC4 (zinc finger)"/>
    <property type="match status" value="1"/>
</dbReference>
<dbReference type="AlphaFoldDB" id="A0A0V1BDX6"/>
<proteinExistence type="predicted"/>
<feature type="region of interest" description="Disordered" evidence="5">
    <location>
        <begin position="1"/>
        <end position="22"/>
    </location>
</feature>
<keyword evidence="8" id="KW-1185">Reference proteome</keyword>
<name>A0A0V1BDX6_TRISP</name>
<dbReference type="InterPro" id="IPR047134">
    <property type="entry name" value="RNF4"/>
</dbReference>
<evidence type="ECO:0000256" key="4">
    <source>
        <dbReference type="PROSITE-ProRule" id="PRU00175"/>
    </source>
</evidence>
<dbReference type="InterPro" id="IPR001841">
    <property type="entry name" value="Znf_RING"/>
</dbReference>
<keyword evidence="1" id="KW-0479">Metal-binding</keyword>
<keyword evidence="3" id="KW-0862">Zinc</keyword>
<sequence length="115" mass="13398">MPPKKVKKTDEVSSDAQTSESSDKIISGEIYTCTVCMTSLREQVQARKPMVTTYCGHVFCKQCIERTLKNEIRNCPVCRANIAPNKYIFMKYKRKKVPMEDNLFLKIEYNVMYKI</sequence>
<dbReference type="InterPro" id="IPR013083">
    <property type="entry name" value="Znf_RING/FYVE/PHD"/>
</dbReference>
<dbReference type="PROSITE" id="PS50089">
    <property type="entry name" value="ZF_RING_2"/>
    <property type="match status" value="1"/>
</dbReference>
<dbReference type="PROSITE" id="PS00518">
    <property type="entry name" value="ZF_RING_1"/>
    <property type="match status" value="1"/>
</dbReference>
<protein>
    <submittedName>
        <fullName evidence="7">E3 ubiquitin-protein ligase RNF4</fullName>
    </submittedName>
</protein>
<evidence type="ECO:0000256" key="3">
    <source>
        <dbReference type="ARBA" id="ARBA00022833"/>
    </source>
</evidence>
<evidence type="ECO:0000256" key="5">
    <source>
        <dbReference type="SAM" id="MobiDB-lite"/>
    </source>
</evidence>
<evidence type="ECO:0000313" key="7">
    <source>
        <dbReference type="EMBL" id="KRY35134.1"/>
    </source>
</evidence>
<organism evidence="7 8">
    <name type="scientific">Trichinella spiralis</name>
    <name type="common">Trichina worm</name>
    <dbReference type="NCBI Taxonomy" id="6334"/>
    <lineage>
        <taxon>Eukaryota</taxon>
        <taxon>Metazoa</taxon>
        <taxon>Ecdysozoa</taxon>
        <taxon>Nematoda</taxon>
        <taxon>Enoplea</taxon>
        <taxon>Dorylaimia</taxon>
        <taxon>Trichinellida</taxon>
        <taxon>Trichinellidae</taxon>
        <taxon>Trichinella</taxon>
    </lineage>
</organism>
<dbReference type="EMBL" id="JYDH01000057">
    <property type="protein sequence ID" value="KRY35134.1"/>
    <property type="molecule type" value="Genomic_DNA"/>
</dbReference>
<gene>
    <name evidence="7" type="primary">RNF4</name>
    <name evidence="7" type="ORF">T01_13913</name>
</gene>
<dbReference type="PANTHER" id="PTHR23041">
    <property type="entry name" value="RING FINGER DOMAIN-CONTAINING"/>
    <property type="match status" value="1"/>
</dbReference>
<dbReference type="GO" id="GO:0045944">
    <property type="term" value="P:positive regulation of transcription by RNA polymerase II"/>
    <property type="evidence" value="ECO:0007669"/>
    <property type="project" value="TreeGrafter"/>
</dbReference>
<reference evidence="7 8" key="1">
    <citation type="submission" date="2015-01" db="EMBL/GenBank/DDBJ databases">
        <title>Evolution of Trichinella species and genotypes.</title>
        <authorList>
            <person name="Korhonen P.K."/>
            <person name="Edoardo P."/>
            <person name="Giuseppe L.R."/>
            <person name="Gasser R.B."/>
        </authorList>
    </citation>
    <scope>NUCLEOTIDE SEQUENCE [LARGE SCALE GENOMIC DNA]</scope>
    <source>
        <strain evidence="7">ISS3</strain>
    </source>
</reference>
<evidence type="ECO:0000259" key="6">
    <source>
        <dbReference type="PROSITE" id="PS50089"/>
    </source>
</evidence>